<dbReference type="PANTHER" id="PTHR48079">
    <property type="entry name" value="PROTEIN YEEZ"/>
    <property type="match status" value="1"/>
</dbReference>
<dbReference type="PANTHER" id="PTHR48079:SF6">
    <property type="entry name" value="NAD(P)-BINDING DOMAIN-CONTAINING PROTEIN-RELATED"/>
    <property type="match status" value="1"/>
</dbReference>
<protein>
    <recommendedName>
        <fullName evidence="2">NAD-dependent epimerase/dehydratase domain-containing protein</fullName>
    </recommendedName>
</protein>
<dbReference type="InterPro" id="IPR051783">
    <property type="entry name" value="NAD(P)-dependent_oxidoreduct"/>
</dbReference>
<keyword evidence="4" id="KW-1185">Reference proteome</keyword>
<dbReference type="Gene3D" id="3.40.50.720">
    <property type="entry name" value="NAD(P)-binding Rossmann-like Domain"/>
    <property type="match status" value="1"/>
</dbReference>
<gene>
    <name evidence="3" type="ORF">PG993_009562</name>
</gene>
<evidence type="ECO:0000313" key="4">
    <source>
        <dbReference type="Proteomes" id="UP001444661"/>
    </source>
</evidence>
<evidence type="ECO:0000313" key="3">
    <source>
        <dbReference type="EMBL" id="KAK8034567.1"/>
    </source>
</evidence>
<dbReference type="EMBL" id="JAQQWK010000009">
    <property type="protein sequence ID" value="KAK8034567.1"/>
    <property type="molecule type" value="Genomic_DNA"/>
</dbReference>
<name>A0ABR1SK58_9PEZI</name>
<accession>A0ABR1SK58</accession>
<proteinExistence type="predicted"/>
<reference evidence="3 4" key="1">
    <citation type="submission" date="2023-01" db="EMBL/GenBank/DDBJ databases">
        <title>Analysis of 21 Apiospora genomes using comparative genomics revels a genus with tremendous synthesis potential of carbohydrate active enzymes and secondary metabolites.</title>
        <authorList>
            <person name="Sorensen T."/>
        </authorList>
    </citation>
    <scope>NUCLEOTIDE SEQUENCE [LARGE SCALE GENOMIC DNA]</scope>
    <source>
        <strain evidence="3 4">CBS 33761</strain>
    </source>
</reference>
<evidence type="ECO:0000256" key="1">
    <source>
        <dbReference type="SAM" id="MobiDB-lite"/>
    </source>
</evidence>
<dbReference type="Pfam" id="PF01370">
    <property type="entry name" value="Epimerase"/>
    <property type="match status" value="1"/>
</dbReference>
<dbReference type="InterPro" id="IPR036291">
    <property type="entry name" value="NAD(P)-bd_dom_sf"/>
</dbReference>
<dbReference type="SUPFAM" id="SSF51735">
    <property type="entry name" value="NAD(P)-binding Rossmann-fold domains"/>
    <property type="match status" value="1"/>
</dbReference>
<comment type="caution">
    <text evidence="3">The sequence shown here is derived from an EMBL/GenBank/DDBJ whole genome shotgun (WGS) entry which is preliminary data.</text>
</comment>
<sequence length="245" mass="26128">MRAYMTSNLGDRPISSGGSSRGGAREFDDATDDIYGYEKQLEAATPYVQRATELGVVGAGLELEVKTLVIMSGLVYGRGTGAFNRSSIQIPVYVRAALAAGRAVVVGQGSGEWDHAHVEDLAELYRIVLEDILQSGGRKLPTGKQGIVFSGNARHTWREVARGVGDAYLAAGRIKDNTVKSVGLEEGAKLFNIGVEDASAVELGLCSNSRTVSTIARDPGWKPIKGQGGWSKGFRDDIDTILVQI</sequence>
<organism evidence="3 4">
    <name type="scientific">Apiospora rasikravindrae</name>
    <dbReference type="NCBI Taxonomy" id="990691"/>
    <lineage>
        <taxon>Eukaryota</taxon>
        <taxon>Fungi</taxon>
        <taxon>Dikarya</taxon>
        <taxon>Ascomycota</taxon>
        <taxon>Pezizomycotina</taxon>
        <taxon>Sordariomycetes</taxon>
        <taxon>Xylariomycetidae</taxon>
        <taxon>Amphisphaeriales</taxon>
        <taxon>Apiosporaceae</taxon>
        <taxon>Apiospora</taxon>
    </lineage>
</organism>
<evidence type="ECO:0000259" key="2">
    <source>
        <dbReference type="Pfam" id="PF01370"/>
    </source>
</evidence>
<dbReference type="InterPro" id="IPR001509">
    <property type="entry name" value="Epimerase_deHydtase"/>
</dbReference>
<feature type="domain" description="NAD-dependent epimerase/dehydratase" evidence="2">
    <location>
        <begin position="49"/>
        <end position="131"/>
    </location>
</feature>
<dbReference type="Proteomes" id="UP001444661">
    <property type="component" value="Unassembled WGS sequence"/>
</dbReference>
<feature type="region of interest" description="Disordered" evidence="1">
    <location>
        <begin position="1"/>
        <end position="25"/>
    </location>
</feature>